<sequence length="381" mass="42812">MKSTSFYILGALLLLVSCKEPFIPELEPTEKSFLVVEGYINLGQGAVTTVKLSRTLPLQDPEAQQPETGATLTIEEEGANAGFTMQEQTAGVYVSEPLKLEAGKNYRVKIKTKNGKIYASTYETGKATPAIDEVIWKWEKDGIRIYVNSHDPLNNTRYYHWTFEDVWQIQSVEKSYFRYENGKMIERTPLETEQMFTCWGYGKSSDLLLGSTAGLSQDTISFPVTAFGHHTSRTKIKYSIEVTQHALSQQEFFFLQGMKKNTSEMGGFFDPQPSEALGNIQNLADSNEIVVGYLGAYSTQKKRLFIRKEDLPEFPTKDKCNGTYSPDHPDSLQVAFGSGAFLPTSKITGEIENVPFTMFLGLQAICVDCRIFGKSEKPSYW</sequence>
<dbReference type="RefSeq" id="WP_123134429.1">
    <property type="nucleotide sequence ID" value="NZ_RJJE01000017.1"/>
</dbReference>
<accession>A0A3M9MQZ4</accession>
<protein>
    <submittedName>
        <fullName evidence="1">DUF4249 domain-containing protein</fullName>
    </submittedName>
</protein>
<dbReference type="PROSITE" id="PS51257">
    <property type="entry name" value="PROKAR_LIPOPROTEIN"/>
    <property type="match status" value="1"/>
</dbReference>
<proteinExistence type="predicted"/>
<dbReference type="Proteomes" id="UP000271010">
    <property type="component" value="Unassembled WGS sequence"/>
</dbReference>
<comment type="caution">
    <text evidence="1">The sequence shown here is derived from an EMBL/GenBank/DDBJ whole genome shotgun (WGS) entry which is preliminary data.</text>
</comment>
<evidence type="ECO:0000313" key="1">
    <source>
        <dbReference type="EMBL" id="RNI27962.1"/>
    </source>
</evidence>
<gene>
    <name evidence="1" type="ORF">EFA69_17910</name>
</gene>
<dbReference type="Pfam" id="PF14054">
    <property type="entry name" value="DUF4249"/>
    <property type="match status" value="1"/>
</dbReference>
<keyword evidence="2" id="KW-1185">Reference proteome</keyword>
<dbReference type="InterPro" id="IPR025345">
    <property type="entry name" value="DUF4249"/>
</dbReference>
<organism evidence="1 2">
    <name type="scientific">Rufibacter immobilis</name>
    <dbReference type="NCBI Taxonomy" id="1348778"/>
    <lineage>
        <taxon>Bacteria</taxon>
        <taxon>Pseudomonadati</taxon>
        <taxon>Bacteroidota</taxon>
        <taxon>Cytophagia</taxon>
        <taxon>Cytophagales</taxon>
        <taxon>Hymenobacteraceae</taxon>
        <taxon>Rufibacter</taxon>
    </lineage>
</organism>
<dbReference type="EMBL" id="RJJE01000017">
    <property type="protein sequence ID" value="RNI27962.1"/>
    <property type="molecule type" value="Genomic_DNA"/>
</dbReference>
<name>A0A3M9MQZ4_9BACT</name>
<dbReference type="OrthoDB" id="1062680at2"/>
<evidence type="ECO:0000313" key="2">
    <source>
        <dbReference type="Proteomes" id="UP000271010"/>
    </source>
</evidence>
<reference evidence="1 2" key="1">
    <citation type="submission" date="2018-11" db="EMBL/GenBank/DDBJ databases">
        <title>Rufibacter latericius sp. nov., isolated from water in Baiyang Lake.</title>
        <authorList>
            <person name="Yang Y."/>
        </authorList>
    </citation>
    <scope>NUCLEOTIDE SEQUENCE [LARGE SCALE GENOMIC DNA]</scope>
    <source>
        <strain evidence="1 2">MCC P1</strain>
    </source>
</reference>
<dbReference type="AlphaFoldDB" id="A0A3M9MQZ4"/>